<feature type="domain" description="HD-GYP" evidence="4">
    <location>
        <begin position="148"/>
        <end position="345"/>
    </location>
</feature>
<feature type="domain" description="HD" evidence="3">
    <location>
        <begin position="170"/>
        <end position="294"/>
    </location>
</feature>
<dbReference type="KEGG" id="gtl:EP073_11280"/>
<protein>
    <submittedName>
        <fullName evidence="5">Response regulator</fullName>
    </submittedName>
</protein>
<evidence type="ECO:0000259" key="4">
    <source>
        <dbReference type="PROSITE" id="PS51832"/>
    </source>
</evidence>
<name>A0A410K0N4_9BACT</name>
<dbReference type="Gene3D" id="3.40.50.2300">
    <property type="match status" value="1"/>
</dbReference>
<dbReference type="Pfam" id="PF00072">
    <property type="entry name" value="Response_reg"/>
    <property type="match status" value="1"/>
</dbReference>
<reference evidence="5 6" key="1">
    <citation type="submission" date="2019-01" db="EMBL/GenBank/DDBJ databases">
        <title>Geovibrio thiophilus DSM 11263, complete genome.</title>
        <authorList>
            <person name="Spring S."/>
            <person name="Bunk B."/>
            <person name="Sproer C."/>
        </authorList>
    </citation>
    <scope>NUCLEOTIDE SEQUENCE [LARGE SCALE GENOMIC DNA]</scope>
    <source>
        <strain evidence="5 6">DSM 11263</strain>
    </source>
</reference>
<dbReference type="SMART" id="SM00448">
    <property type="entry name" value="REC"/>
    <property type="match status" value="1"/>
</dbReference>
<keyword evidence="6" id="KW-1185">Reference proteome</keyword>
<dbReference type="InterPro" id="IPR037522">
    <property type="entry name" value="HD_GYP_dom"/>
</dbReference>
<proteinExistence type="predicted"/>
<dbReference type="SUPFAM" id="SSF52172">
    <property type="entry name" value="CheY-like"/>
    <property type="match status" value="1"/>
</dbReference>
<evidence type="ECO:0000313" key="5">
    <source>
        <dbReference type="EMBL" id="QAR33964.1"/>
    </source>
</evidence>
<dbReference type="PROSITE" id="PS51831">
    <property type="entry name" value="HD"/>
    <property type="match status" value="1"/>
</dbReference>
<dbReference type="RefSeq" id="WP_128467249.1">
    <property type="nucleotide sequence ID" value="NZ_CP035108.1"/>
</dbReference>
<dbReference type="PROSITE" id="PS51832">
    <property type="entry name" value="HD_GYP"/>
    <property type="match status" value="1"/>
</dbReference>
<accession>A0A410K0N4</accession>
<dbReference type="Proteomes" id="UP000287502">
    <property type="component" value="Chromosome"/>
</dbReference>
<dbReference type="InterPro" id="IPR011006">
    <property type="entry name" value="CheY-like_superfamily"/>
</dbReference>
<dbReference type="PANTHER" id="PTHR45228">
    <property type="entry name" value="CYCLIC DI-GMP PHOSPHODIESTERASE TM_0186-RELATED"/>
    <property type="match status" value="1"/>
</dbReference>
<evidence type="ECO:0000256" key="1">
    <source>
        <dbReference type="PROSITE-ProRule" id="PRU00169"/>
    </source>
</evidence>
<gene>
    <name evidence="5" type="ORF">EP073_11280</name>
</gene>
<dbReference type="SMART" id="SM00471">
    <property type="entry name" value="HDc"/>
    <property type="match status" value="1"/>
</dbReference>
<keyword evidence="1" id="KW-0597">Phosphoprotein</keyword>
<evidence type="ECO:0000259" key="3">
    <source>
        <dbReference type="PROSITE" id="PS51831"/>
    </source>
</evidence>
<sequence length="346" mass="38926">MDFFFNIIAVDDNKVNLMLIEHLAGAIGHRVKSFSNPVDALEYVQTNEIDVALVDYMMPKMNGIELTKMIKAIQPDVPIIMITAVNDDNTVKIGAFESGATEFLTKPIDTTEFKARLNNILTIRKYRKMLSERALHLQSEVEKATEVIRAREFEALALLGRVAEYRDEETGEHILRVGNYARIIAEGMGCTPEFCEQIFHTAPLHDIGKIAVSDTILNKQGKLTPEEFQIMKKHTVFGCDILKNADSPYIRGGAAIAGCHHEKYDGSGYPEGLKEEDIPLDARIVALADVFDALTSKRPYKEAWPFEQAVEYILGERGKHFDPKAVDAFMEGIDRVVEVYNNHKHV</sequence>
<dbReference type="CDD" id="cd00077">
    <property type="entry name" value="HDc"/>
    <property type="match status" value="1"/>
</dbReference>
<dbReference type="InterPro" id="IPR001789">
    <property type="entry name" value="Sig_transdc_resp-reg_receiver"/>
</dbReference>
<evidence type="ECO:0000259" key="2">
    <source>
        <dbReference type="PROSITE" id="PS50110"/>
    </source>
</evidence>
<dbReference type="EMBL" id="CP035108">
    <property type="protein sequence ID" value="QAR33964.1"/>
    <property type="molecule type" value="Genomic_DNA"/>
</dbReference>
<dbReference type="InterPro" id="IPR003607">
    <property type="entry name" value="HD/PDEase_dom"/>
</dbReference>
<feature type="modified residue" description="4-aspartylphosphate" evidence="1">
    <location>
        <position position="55"/>
    </location>
</feature>
<dbReference type="AlphaFoldDB" id="A0A410K0N4"/>
<organism evidence="5 6">
    <name type="scientific">Geovibrio thiophilus</name>
    <dbReference type="NCBI Taxonomy" id="139438"/>
    <lineage>
        <taxon>Bacteria</taxon>
        <taxon>Pseudomonadati</taxon>
        <taxon>Deferribacterota</taxon>
        <taxon>Deferribacteres</taxon>
        <taxon>Deferribacterales</taxon>
        <taxon>Geovibrionaceae</taxon>
        <taxon>Geovibrio</taxon>
    </lineage>
</organism>
<dbReference type="Pfam" id="PF13487">
    <property type="entry name" value="HD_5"/>
    <property type="match status" value="1"/>
</dbReference>
<evidence type="ECO:0000313" key="6">
    <source>
        <dbReference type="Proteomes" id="UP000287502"/>
    </source>
</evidence>
<dbReference type="PROSITE" id="PS50110">
    <property type="entry name" value="RESPONSE_REGULATORY"/>
    <property type="match status" value="1"/>
</dbReference>
<dbReference type="GO" id="GO:0000160">
    <property type="term" value="P:phosphorelay signal transduction system"/>
    <property type="evidence" value="ECO:0007669"/>
    <property type="project" value="InterPro"/>
</dbReference>
<dbReference type="SUPFAM" id="SSF109604">
    <property type="entry name" value="HD-domain/PDEase-like"/>
    <property type="match status" value="1"/>
</dbReference>
<dbReference type="InterPro" id="IPR006674">
    <property type="entry name" value="HD_domain"/>
</dbReference>
<dbReference type="PANTHER" id="PTHR45228:SF1">
    <property type="entry name" value="CYCLIC DI-GMP PHOSPHODIESTERASE TM_0186"/>
    <property type="match status" value="1"/>
</dbReference>
<dbReference type="InterPro" id="IPR052020">
    <property type="entry name" value="Cyclic_di-GMP/3'3'-cGAMP_PDE"/>
</dbReference>
<feature type="domain" description="Response regulatory" evidence="2">
    <location>
        <begin position="6"/>
        <end position="121"/>
    </location>
</feature>
<dbReference type="Gene3D" id="1.10.3210.10">
    <property type="entry name" value="Hypothetical protein af1432"/>
    <property type="match status" value="1"/>
</dbReference>
<dbReference type="OrthoDB" id="9781223at2"/>